<name>W4Q3C0_9BACI</name>
<evidence type="ECO:0000256" key="1">
    <source>
        <dbReference type="ARBA" id="ARBA00008791"/>
    </source>
</evidence>
<dbReference type="AlphaFoldDB" id="W4Q3C0"/>
<dbReference type="Proteomes" id="UP000018890">
    <property type="component" value="Unassembled WGS sequence"/>
</dbReference>
<dbReference type="InterPro" id="IPR006015">
    <property type="entry name" value="Universal_stress_UspA"/>
</dbReference>
<sequence>MISKIIVALDGSEQSIRAAETAIGLAKVTGALTYVVYVVDGTTSKADILDTWNSLGIIEKRKRKMKMIEKKAKSEGIQYEVKILRGAPSSSIVKFSMDIKADLLVIGSRGLNQFQRMILGSVSHKVVKQATCPVLIVK</sequence>
<dbReference type="Pfam" id="PF00582">
    <property type="entry name" value="Usp"/>
    <property type="match status" value="1"/>
</dbReference>
<reference evidence="3" key="1">
    <citation type="journal article" date="2014" name="Genome Announc.">
        <title>Draft Genome Sequences of Three Alkaliphilic Bacillus Strains, Bacillus wakoensis JCM 9140T, Bacillus akibai JCM 9157T, and Bacillus hemicellulosilyticus JCM 9152T.</title>
        <authorList>
            <person name="Yuki M."/>
            <person name="Oshima K."/>
            <person name="Suda W."/>
            <person name="Oshida Y."/>
            <person name="Kitamura K."/>
            <person name="Iida T."/>
            <person name="Hattori M."/>
            <person name="Ohkuma M."/>
        </authorList>
    </citation>
    <scope>NUCLEOTIDE SEQUENCE [LARGE SCALE GENOMIC DNA]</scope>
    <source>
        <strain evidence="3">JCM 9140</strain>
    </source>
</reference>
<evidence type="ECO:0000313" key="4">
    <source>
        <dbReference type="Proteomes" id="UP000018890"/>
    </source>
</evidence>
<dbReference type="PANTHER" id="PTHR46268">
    <property type="entry name" value="STRESS RESPONSE PROTEIN NHAX"/>
    <property type="match status" value="1"/>
</dbReference>
<dbReference type="Gene3D" id="3.40.50.620">
    <property type="entry name" value="HUPs"/>
    <property type="match status" value="1"/>
</dbReference>
<protein>
    <submittedName>
        <fullName evidence="3">Universal stress protein family</fullName>
    </submittedName>
</protein>
<dbReference type="STRING" id="1236970.JCM9140_2482"/>
<dbReference type="SUPFAM" id="SSF52402">
    <property type="entry name" value="Adenine nucleotide alpha hydrolases-like"/>
    <property type="match status" value="1"/>
</dbReference>
<comment type="caution">
    <text evidence="3">The sequence shown here is derived from an EMBL/GenBank/DDBJ whole genome shotgun (WGS) entry which is preliminary data.</text>
</comment>
<evidence type="ECO:0000313" key="3">
    <source>
        <dbReference type="EMBL" id="GAE26425.1"/>
    </source>
</evidence>
<dbReference type="CDD" id="cd00293">
    <property type="entry name" value="USP-like"/>
    <property type="match status" value="1"/>
</dbReference>
<dbReference type="PANTHER" id="PTHR46268:SF6">
    <property type="entry name" value="UNIVERSAL STRESS PROTEIN UP12"/>
    <property type="match status" value="1"/>
</dbReference>
<keyword evidence="4" id="KW-1185">Reference proteome</keyword>
<evidence type="ECO:0000259" key="2">
    <source>
        <dbReference type="Pfam" id="PF00582"/>
    </source>
</evidence>
<organism evidence="3 4">
    <name type="scientific">Halalkalibacter wakoensis JCM 9140</name>
    <dbReference type="NCBI Taxonomy" id="1236970"/>
    <lineage>
        <taxon>Bacteria</taxon>
        <taxon>Bacillati</taxon>
        <taxon>Bacillota</taxon>
        <taxon>Bacilli</taxon>
        <taxon>Bacillales</taxon>
        <taxon>Bacillaceae</taxon>
        <taxon>Halalkalibacter</taxon>
    </lineage>
</organism>
<dbReference type="RefSeq" id="WP_034746065.1">
    <property type="nucleotide sequence ID" value="NZ_BAUT01000024.1"/>
</dbReference>
<gene>
    <name evidence="3" type="ORF">JCM9140_2482</name>
</gene>
<dbReference type="InterPro" id="IPR006016">
    <property type="entry name" value="UspA"/>
</dbReference>
<feature type="domain" description="UspA" evidence="2">
    <location>
        <begin position="1"/>
        <end position="138"/>
    </location>
</feature>
<dbReference type="OrthoDB" id="9777884at2"/>
<accession>W4Q3C0</accession>
<proteinExistence type="inferred from homology"/>
<dbReference type="InterPro" id="IPR014729">
    <property type="entry name" value="Rossmann-like_a/b/a_fold"/>
</dbReference>
<dbReference type="EMBL" id="BAUT01000024">
    <property type="protein sequence ID" value="GAE26425.1"/>
    <property type="molecule type" value="Genomic_DNA"/>
</dbReference>
<comment type="similarity">
    <text evidence="1">Belongs to the universal stress protein A family.</text>
</comment>
<dbReference type="PRINTS" id="PR01438">
    <property type="entry name" value="UNVRSLSTRESS"/>
</dbReference>